<reference evidence="2" key="1">
    <citation type="journal article" date="2015" name="Nature">
        <title>Complex archaea that bridge the gap between prokaryotes and eukaryotes.</title>
        <authorList>
            <person name="Spang A."/>
            <person name="Saw J.H."/>
            <person name="Jorgensen S.L."/>
            <person name="Zaremba-Niedzwiedzka K."/>
            <person name="Martijn J."/>
            <person name="Lind A.E."/>
            <person name="van Eijk R."/>
            <person name="Schleper C."/>
            <person name="Guy L."/>
            <person name="Ettema T.J."/>
        </authorList>
    </citation>
    <scope>NUCLEOTIDE SEQUENCE</scope>
</reference>
<comment type="caution">
    <text evidence="2">The sequence shown here is derived from an EMBL/GenBank/DDBJ whole genome shotgun (WGS) entry which is preliminary data.</text>
</comment>
<evidence type="ECO:0000313" key="2">
    <source>
        <dbReference type="EMBL" id="KKK90217.1"/>
    </source>
</evidence>
<feature type="non-terminal residue" evidence="2">
    <location>
        <position position="1"/>
    </location>
</feature>
<dbReference type="EMBL" id="LAZR01049194">
    <property type="protein sequence ID" value="KKK90217.1"/>
    <property type="molecule type" value="Genomic_DNA"/>
</dbReference>
<name>A0A0F8Z8V2_9ZZZZ</name>
<feature type="domain" description="DUF5675" evidence="1">
    <location>
        <begin position="7"/>
        <end position="58"/>
    </location>
</feature>
<sequence>FSDIHEGMIWLQNVPGFKYIYIHCGNDDDDTDGCILVGSYLRLNKVLNSRSTYTRIYPGIVENIKARKTYLEIIDYDTPPRPITS</sequence>
<dbReference type="Pfam" id="PF18925">
    <property type="entry name" value="DUF5675"/>
    <property type="match status" value="1"/>
</dbReference>
<dbReference type="AlphaFoldDB" id="A0A0F8Z8V2"/>
<organism evidence="2">
    <name type="scientific">marine sediment metagenome</name>
    <dbReference type="NCBI Taxonomy" id="412755"/>
    <lineage>
        <taxon>unclassified sequences</taxon>
        <taxon>metagenomes</taxon>
        <taxon>ecological metagenomes</taxon>
    </lineage>
</organism>
<accession>A0A0F8Z8V2</accession>
<evidence type="ECO:0000259" key="1">
    <source>
        <dbReference type="Pfam" id="PF18925"/>
    </source>
</evidence>
<proteinExistence type="predicted"/>
<protein>
    <recommendedName>
        <fullName evidence="1">DUF5675 domain-containing protein</fullName>
    </recommendedName>
</protein>
<dbReference type="InterPro" id="IPR043732">
    <property type="entry name" value="DUF5675"/>
</dbReference>
<gene>
    <name evidence="2" type="ORF">LCGC14_2725280</name>
</gene>